<dbReference type="EMBL" id="WOWB01000001">
    <property type="protein sequence ID" value="NLV05495.1"/>
    <property type="molecule type" value="Genomic_DNA"/>
</dbReference>
<protein>
    <recommendedName>
        <fullName evidence="4">Small CPxCG-related zinc finger protein</fullName>
    </recommendedName>
</protein>
<dbReference type="AlphaFoldDB" id="A0A0M9AJY9"/>
<comment type="caution">
    <text evidence="1">The sequence shown here is derived from an EMBL/GenBank/DDBJ whole genome shotgun (WGS) entry which is preliminary data.</text>
</comment>
<reference evidence="1 3" key="1">
    <citation type="submission" date="2015-08" db="EMBL/GenBank/DDBJ databases">
        <title>Genomes of Isolates from Cabo Rojo, PR.</title>
        <authorList>
            <person name="Sanchez-Nieves R.L."/>
            <person name="Montalvo-Rodriguez R."/>
        </authorList>
    </citation>
    <scope>NUCLEOTIDE SEQUENCE [LARGE SCALE GENOMIC DNA]</scope>
    <source>
        <strain evidence="1 3">SL3</strain>
    </source>
</reference>
<dbReference type="RefSeq" id="WP_053967298.1">
    <property type="nucleotide sequence ID" value="NZ_JAWJXX010000016.1"/>
</dbReference>
<proteinExistence type="predicted"/>
<evidence type="ECO:0000313" key="2">
    <source>
        <dbReference type="EMBL" id="NLV05495.1"/>
    </source>
</evidence>
<evidence type="ECO:0000313" key="1">
    <source>
        <dbReference type="EMBL" id="KOX93607.1"/>
    </source>
</evidence>
<name>A0A0M9AJY9_9EURY</name>
<gene>
    <name evidence="1" type="ORF">AMS69_06675</name>
    <name evidence="2" type="ORF">GOC83_05010</name>
</gene>
<dbReference type="InterPro" id="IPR055984">
    <property type="entry name" value="DUF7562"/>
</dbReference>
<organism evidence="1 3">
    <name type="scientific">Haloarcula rubripromontorii</name>
    <dbReference type="NCBI Taxonomy" id="1705562"/>
    <lineage>
        <taxon>Archaea</taxon>
        <taxon>Methanobacteriati</taxon>
        <taxon>Methanobacteriota</taxon>
        <taxon>Stenosarchaea group</taxon>
        <taxon>Halobacteria</taxon>
        <taxon>Halobacteriales</taxon>
        <taxon>Haloarculaceae</taxon>
        <taxon>Haloarcula</taxon>
    </lineage>
</organism>
<dbReference type="PATRIC" id="fig|1705562.3.peg.2395"/>
<dbReference type="Proteomes" id="UP000610611">
    <property type="component" value="Unassembled WGS sequence"/>
</dbReference>
<dbReference type="EMBL" id="LIUF01000002">
    <property type="protein sequence ID" value="KOX93607.1"/>
    <property type="molecule type" value="Genomic_DNA"/>
</dbReference>
<dbReference type="Pfam" id="PF24443">
    <property type="entry name" value="DUF7562"/>
    <property type="match status" value="1"/>
</dbReference>
<accession>A0A0M9AJY9</accession>
<sequence length="94" mass="10749">MFGSRNSRGESVTCIACGESILRSEAREYDKHGDRWDRRDKTFEHLCKACFAELCQQPRDGLETTLDAAGAGEADQETFLKRFRELSESDARRE</sequence>
<reference evidence="2" key="2">
    <citation type="submission" date="2019-12" db="EMBL/GenBank/DDBJ databases">
        <title>The whole-genome sequencing of Haloarcula japonica strain pws8.</title>
        <authorList>
            <person name="Verma D.K."/>
            <person name="Gopal K."/>
            <person name="Prasad E.S."/>
        </authorList>
    </citation>
    <scope>NUCLEOTIDE SEQUENCE</scope>
    <source>
        <strain evidence="2">Pws8</strain>
    </source>
</reference>
<evidence type="ECO:0008006" key="4">
    <source>
        <dbReference type="Google" id="ProtNLM"/>
    </source>
</evidence>
<dbReference type="STRING" id="1705562.AMS69_06675"/>
<evidence type="ECO:0000313" key="3">
    <source>
        <dbReference type="Proteomes" id="UP000037729"/>
    </source>
</evidence>
<keyword evidence="3" id="KW-1185">Reference proteome</keyword>
<dbReference type="Proteomes" id="UP000037729">
    <property type="component" value="Unassembled WGS sequence"/>
</dbReference>
<dbReference type="OrthoDB" id="165365at2157"/>